<dbReference type="Pfam" id="PF13302">
    <property type="entry name" value="Acetyltransf_3"/>
    <property type="match status" value="1"/>
</dbReference>
<dbReference type="RefSeq" id="WP_067556573.1">
    <property type="nucleotide sequence ID" value="NZ_CP016895.1"/>
</dbReference>
<evidence type="ECO:0000313" key="2">
    <source>
        <dbReference type="EMBL" id="AOA59018.1"/>
    </source>
</evidence>
<dbReference type="PROSITE" id="PS51186">
    <property type="entry name" value="GNAT"/>
    <property type="match status" value="1"/>
</dbReference>
<name>A0A1B2M1F6_9GAMM</name>
<dbReference type="STRING" id="1789224.BFG52_12095"/>
<evidence type="ECO:0000259" key="1">
    <source>
        <dbReference type="PROSITE" id="PS51186"/>
    </source>
</evidence>
<evidence type="ECO:0000313" key="3">
    <source>
        <dbReference type="Proteomes" id="UP000093391"/>
    </source>
</evidence>
<sequence>MHISSPRLILRAWQRDDLPIFAAMNNDPKVMQYFPKPLSRSESDALAALAQSFIATQGWGFWAVELKHNHQFIGMVGLHAQPDKFSFSPCVEIGWRIDAAHWRCGYATEAAQHALKFAFEQLKLSEVVAFTAQCNTPSQQVMQKLGMQYRQDFIHPDLAADHPLAPHVLYAITRESFYQMHPKYPK</sequence>
<dbReference type="EMBL" id="CP016895">
    <property type="protein sequence ID" value="AOA59018.1"/>
    <property type="molecule type" value="Genomic_DNA"/>
</dbReference>
<dbReference type="GO" id="GO:0016747">
    <property type="term" value="F:acyltransferase activity, transferring groups other than amino-acyl groups"/>
    <property type="evidence" value="ECO:0007669"/>
    <property type="project" value="InterPro"/>
</dbReference>
<dbReference type="InterPro" id="IPR000182">
    <property type="entry name" value="GNAT_dom"/>
</dbReference>
<dbReference type="AlphaFoldDB" id="A0A1B2M1F6"/>
<feature type="domain" description="N-acetyltransferase" evidence="1">
    <location>
        <begin position="8"/>
        <end position="175"/>
    </location>
</feature>
<keyword evidence="2" id="KW-0808">Transferase</keyword>
<dbReference type="InterPro" id="IPR051531">
    <property type="entry name" value="N-acetyltransferase"/>
</dbReference>
<dbReference type="KEGG" id="ala:BFG52_12095"/>
<dbReference type="Gene3D" id="3.40.630.30">
    <property type="match status" value="1"/>
</dbReference>
<dbReference type="PANTHER" id="PTHR43792">
    <property type="entry name" value="GNAT FAMILY, PUTATIVE (AFU_ORTHOLOGUE AFUA_3G00765)-RELATED-RELATED"/>
    <property type="match status" value="1"/>
</dbReference>
<dbReference type="Proteomes" id="UP000093391">
    <property type="component" value="Chromosome"/>
</dbReference>
<protein>
    <submittedName>
        <fullName evidence="2">GNAT family N-acetyltransferase</fullName>
    </submittedName>
</protein>
<accession>A0A1B2M1F6</accession>
<gene>
    <name evidence="2" type="ORF">BFG52_12095</name>
</gene>
<dbReference type="InterPro" id="IPR016181">
    <property type="entry name" value="Acyl_CoA_acyltransferase"/>
</dbReference>
<dbReference type="OrthoDB" id="9801656at2"/>
<proteinExistence type="predicted"/>
<dbReference type="PANTHER" id="PTHR43792:SF1">
    <property type="entry name" value="N-ACETYLTRANSFERASE DOMAIN-CONTAINING PROTEIN"/>
    <property type="match status" value="1"/>
</dbReference>
<organism evidence="2 3">
    <name type="scientific">Acinetobacter larvae</name>
    <dbReference type="NCBI Taxonomy" id="1789224"/>
    <lineage>
        <taxon>Bacteria</taxon>
        <taxon>Pseudomonadati</taxon>
        <taxon>Pseudomonadota</taxon>
        <taxon>Gammaproteobacteria</taxon>
        <taxon>Moraxellales</taxon>
        <taxon>Moraxellaceae</taxon>
        <taxon>Acinetobacter</taxon>
    </lineage>
</organism>
<reference evidence="2 3" key="1">
    <citation type="submission" date="2016-08" db="EMBL/GenBank/DDBJ databases">
        <authorList>
            <person name="Seilhamer J.J."/>
        </authorList>
    </citation>
    <scope>NUCLEOTIDE SEQUENCE [LARGE SCALE GENOMIC DNA]</scope>
    <source>
        <strain evidence="2 3">BRTC-1</strain>
    </source>
</reference>
<dbReference type="SUPFAM" id="SSF55729">
    <property type="entry name" value="Acyl-CoA N-acyltransferases (Nat)"/>
    <property type="match status" value="1"/>
</dbReference>
<keyword evidence="3" id="KW-1185">Reference proteome</keyword>